<name>A0A2T0A1J4_RHOTO</name>
<evidence type="ECO:0000313" key="3">
    <source>
        <dbReference type="Proteomes" id="UP000239560"/>
    </source>
</evidence>
<feature type="compositionally biased region" description="Polar residues" evidence="1">
    <location>
        <begin position="27"/>
        <end position="41"/>
    </location>
</feature>
<protein>
    <submittedName>
        <fullName evidence="2">Uncharacterized protein</fullName>
    </submittedName>
</protein>
<dbReference type="AlphaFoldDB" id="A0A2T0A1J4"/>
<gene>
    <name evidence="2" type="ORF">AAT19DRAFT_9985</name>
</gene>
<feature type="compositionally biased region" description="Pro residues" evidence="1">
    <location>
        <begin position="13"/>
        <end position="23"/>
    </location>
</feature>
<evidence type="ECO:0000313" key="2">
    <source>
        <dbReference type="EMBL" id="PRQ71870.1"/>
    </source>
</evidence>
<organism evidence="2 3">
    <name type="scientific">Rhodotorula toruloides</name>
    <name type="common">Yeast</name>
    <name type="synonym">Rhodosporidium toruloides</name>
    <dbReference type="NCBI Taxonomy" id="5286"/>
    <lineage>
        <taxon>Eukaryota</taxon>
        <taxon>Fungi</taxon>
        <taxon>Dikarya</taxon>
        <taxon>Basidiomycota</taxon>
        <taxon>Pucciniomycotina</taxon>
        <taxon>Microbotryomycetes</taxon>
        <taxon>Sporidiobolales</taxon>
        <taxon>Sporidiobolaceae</taxon>
        <taxon>Rhodotorula</taxon>
    </lineage>
</organism>
<reference evidence="2 3" key="1">
    <citation type="journal article" date="2018" name="Elife">
        <title>Functional genomics of lipid metabolism in the oleaginous yeast Rhodosporidium toruloides.</title>
        <authorList>
            <person name="Coradetti S.T."/>
            <person name="Pinel D."/>
            <person name="Geiselman G."/>
            <person name="Ito M."/>
            <person name="Mondo S."/>
            <person name="Reilly M.C."/>
            <person name="Cheng Y.F."/>
            <person name="Bauer S."/>
            <person name="Grigoriev I."/>
            <person name="Gladden J.M."/>
            <person name="Simmons B.A."/>
            <person name="Brem R."/>
            <person name="Arkin A.P."/>
            <person name="Skerker J.M."/>
        </authorList>
    </citation>
    <scope>NUCLEOTIDE SEQUENCE [LARGE SCALE GENOMIC DNA]</scope>
    <source>
        <strain evidence="2 3">NBRC 0880</strain>
    </source>
</reference>
<sequence>MVRDESQRLHPHINPPAHTPTPPRIQSAVQHTLSAPTTSSVPAAHRRPRQKLANSFPRSFPLSVR</sequence>
<feature type="region of interest" description="Disordered" evidence="1">
    <location>
        <begin position="1"/>
        <end position="65"/>
    </location>
</feature>
<evidence type="ECO:0000256" key="1">
    <source>
        <dbReference type="SAM" id="MobiDB-lite"/>
    </source>
</evidence>
<dbReference type="Proteomes" id="UP000239560">
    <property type="component" value="Unassembled WGS sequence"/>
</dbReference>
<accession>A0A2T0A1J4</accession>
<comment type="caution">
    <text evidence="2">The sequence shown here is derived from an EMBL/GenBank/DDBJ whole genome shotgun (WGS) entry which is preliminary data.</text>
</comment>
<proteinExistence type="predicted"/>
<dbReference type="EMBL" id="LCTV02000011">
    <property type="protein sequence ID" value="PRQ71870.1"/>
    <property type="molecule type" value="Genomic_DNA"/>
</dbReference>